<dbReference type="AlphaFoldDB" id="A0A8J3LXA0"/>
<dbReference type="EMBL" id="BONV01000009">
    <property type="protein sequence ID" value="GIG79544.1"/>
    <property type="molecule type" value="Genomic_DNA"/>
</dbReference>
<reference evidence="1 2" key="1">
    <citation type="submission" date="2021-01" db="EMBL/GenBank/DDBJ databases">
        <title>Whole genome shotgun sequence of Planotetraspora kaengkrachanensis NBRC 104272.</title>
        <authorList>
            <person name="Komaki H."/>
            <person name="Tamura T."/>
        </authorList>
    </citation>
    <scope>NUCLEOTIDE SEQUENCE [LARGE SCALE GENOMIC DNA]</scope>
    <source>
        <strain evidence="1 2">NBRC 104272</strain>
    </source>
</reference>
<gene>
    <name evidence="1" type="ORF">Pka01_26710</name>
</gene>
<evidence type="ECO:0000313" key="2">
    <source>
        <dbReference type="Proteomes" id="UP000630097"/>
    </source>
</evidence>
<name>A0A8J3LXA0_9ACTN</name>
<evidence type="ECO:0000313" key="1">
    <source>
        <dbReference type="EMBL" id="GIG79544.1"/>
    </source>
</evidence>
<protein>
    <submittedName>
        <fullName evidence="1">Uncharacterized protein</fullName>
    </submittedName>
</protein>
<keyword evidence="2" id="KW-1185">Reference proteome</keyword>
<accession>A0A8J3LXA0</accession>
<comment type="caution">
    <text evidence="1">The sequence shown here is derived from an EMBL/GenBank/DDBJ whole genome shotgun (WGS) entry which is preliminary data.</text>
</comment>
<dbReference type="Proteomes" id="UP000630097">
    <property type="component" value="Unassembled WGS sequence"/>
</dbReference>
<proteinExistence type="predicted"/>
<sequence length="144" mass="16427">MRLGFERVHIELDWYDGPRSGLADVWGAVHYFQALHDYNHGDAGDDEYFVWPAGPDAFAMESESWQIYVNFAQRHDAGEVGIESHPGGGGVNDRYDELERLLAPHRVTPANGLRLIAEWRPFDRPNRSADSGPGYMVKWRRADQ</sequence>
<organism evidence="1 2">
    <name type="scientific">Planotetraspora kaengkrachanensis</name>
    <dbReference type="NCBI Taxonomy" id="575193"/>
    <lineage>
        <taxon>Bacteria</taxon>
        <taxon>Bacillati</taxon>
        <taxon>Actinomycetota</taxon>
        <taxon>Actinomycetes</taxon>
        <taxon>Streptosporangiales</taxon>
        <taxon>Streptosporangiaceae</taxon>
        <taxon>Planotetraspora</taxon>
    </lineage>
</organism>